<comment type="pathway">
    <text evidence="1">Cofactor biosynthesis; riboflavin biosynthesis.</text>
</comment>
<evidence type="ECO:0000256" key="2">
    <source>
        <dbReference type="ARBA" id="ARBA00022857"/>
    </source>
</evidence>
<comment type="caution">
    <text evidence="5">The sequence shown here is derived from an EMBL/GenBank/DDBJ whole genome shotgun (WGS) entry which is preliminary data.</text>
</comment>
<dbReference type="PANTHER" id="PTHR38011:SF7">
    <property type="entry name" value="2,5-DIAMINO-6-RIBOSYLAMINO-4(3H)-PYRIMIDINONE 5'-PHOSPHATE REDUCTASE"/>
    <property type="match status" value="1"/>
</dbReference>
<dbReference type="GO" id="GO:0009231">
    <property type="term" value="P:riboflavin biosynthetic process"/>
    <property type="evidence" value="ECO:0007669"/>
    <property type="project" value="InterPro"/>
</dbReference>
<gene>
    <name evidence="5" type="ORF">G3I32_23355</name>
</gene>
<evidence type="ECO:0000313" key="6">
    <source>
        <dbReference type="Proteomes" id="UP000470446"/>
    </source>
</evidence>
<sequence>MMHQVWPAEHARPLDDDALERLYAYPPRQRWLAVNFVAGADGAVEVGGLARPLSTPPDREVLRLGSDLADVLLVGATTAMVEGFRGVHPDRHTLARRRRHDLADTPPTAVVTTGRSLPPDAPVITRARVPTIVLTCASAPAATRRAWQEAGADVVVAGEDTVDLAAAVAALTGRGLRRIDCEGGPRLFGALTAVRLVDELRLTVSPLLTAGPAGRIATGPPVRPTHLRLASAVAQDDTLLLRYLTRPDRPPRPGRVVDDAGDT</sequence>
<feature type="domain" description="Bacterial bifunctional deaminase-reductase C-terminal" evidence="4">
    <location>
        <begin position="30"/>
        <end position="236"/>
    </location>
</feature>
<accession>A0A7K3PR87</accession>
<keyword evidence="2" id="KW-0521">NADP</keyword>
<dbReference type="Gene3D" id="3.40.430.10">
    <property type="entry name" value="Dihydrofolate Reductase, subunit A"/>
    <property type="match status" value="1"/>
</dbReference>
<dbReference type="SUPFAM" id="SSF53597">
    <property type="entry name" value="Dihydrofolate reductase-like"/>
    <property type="match status" value="1"/>
</dbReference>
<protein>
    <submittedName>
        <fullName evidence="5">Pyrimidine reductase family protein</fullName>
    </submittedName>
</protein>
<dbReference type="Proteomes" id="UP000470446">
    <property type="component" value="Unassembled WGS sequence"/>
</dbReference>
<dbReference type="PANTHER" id="PTHR38011">
    <property type="entry name" value="DIHYDROFOLATE REDUCTASE FAMILY PROTEIN (AFU_ORTHOLOGUE AFUA_8G06820)"/>
    <property type="match status" value="1"/>
</dbReference>
<dbReference type="InterPro" id="IPR024072">
    <property type="entry name" value="DHFR-like_dom_sf"/>
</dbReference>
<dbReference type="GO" id="GO:0008703">
    <property type="term" value="F:5-amino-6-(5-phosphoribosylamino)uracil reductase activity"/>
    <property type="evidence" value="ECO:0007669"/>
    <property type="project" value="InterPro"/>
</dbReference>
<dbReference type="Pfam" id="PF01872">
    <property type="entry name" value="RibD_C"/>
    <property type="match status" value="1"/>
</dbReference>
<proteinExistence type="predicted"/>
<keyword evidence="3" id="KW-0560">Oxidoreductase</keyword>
<dbReference type="EMBL" id="JAAGMA010000631">
    <property type="protein sequence ID" value="NEB11739.1"/>
    <property type="molecule type" value="Genomic_DNA"/>
</dbReference>
<organism evidence="5 6">
    <name type="scientific">Streptomyces coelicoflavus</name>
    <dbReference type="NCBI Taxonomy" id="285562"/>
    <lineage>
        <taxon>Bacteria</taxon>
        <taxon>Bacillati</taxon>
        <taxon>Actinomycetota</taxon>
        <taxon>Actinomycetes</taxon>
        <taxon>Kitasatosporales</taxon>
        <taxon>Streptomycetaceae</taxon>
        <taxon>Streptomyces</taxon>
    </lineage>
</organism>
<evidence type="ECO:0000259" key="4">
    <source>
        <dbReference type="Pfam" id="PF01872"/>
    </source>
</evidence>
<dbReference type="InterPro" id="IPR002734">
    <property type="entry name" value="RibDG_C"/>
</dbReference>
<name>A0A7K3PR87_9ACTN</name>
<evidence type="ECO:0000313" key="5">
    <source>
        <dbReference type="EMBL" id="NEB11739.1"/>
    </source>
</evidence>
<dbReference type="AlphaFoldDB" id="A0A7K3PR87"/>
<evidence type="ECO:0000256" key="3">
    <source>
        <dbReference type="ARBA" id="ARBA00023002"/>
    </source>
</evidence>
<reference evidence="5 6" key="1">
    <citation type="submission" date="2020-01" db="EMBL/GenBank/DDBJ databases">
        <title>Insect and environment-associated Actinomycetes.</title>
        <authorList>
            <person name="Currrie C."/>
            <person name="Chevrette M."/>
            <person name="Carlson C."/>
            <person name="Stubbendieck R."/>
            <person name="Wendt-Pienkowski E."/>
        </authorList>
    </citation>
    <scope>NUCLEOTIDE SEQUENCE [LARGE SCALE GENOMIC DNA]</scope>
    <source>
        <strain evidence="5 6">SID14163</strain>
    </source>
</reference>
<dbReference type="InterPro" id="IPR050765">
    <property type="entry name" value="Riboflavin_Biosynth_HTPR"/>
</dbReference>
<dbReference type="RefSeq" id="WP_164246818.1">
    <property type="nucleotide sequence ID" value="NZ_JAAGMA010000631.1"/>
</dbReference>
<evidence type="ECO:0000256" key="1">
    <source>
        <dbReference type="ARBA" id="ARBA00005104"/>
    </source>
</evidence>